<keyword evidence="1" id="KW-1133">Transmembrane helix</keyword>
<accession>A0A2Z4MKH7</accession>
<dbReference type="Proteomes" id="UP000036061">
    <property type="component" value="Chromosome"/>
</dbReference>
<evidence type="ECO:0000313" key="3">
    <source>
        <dbReference type="Proteomes" id="UP000036061"/>
    </source>
</evidence>
<feature type="transmembrane region" description="Helical" evidence="1">
    <location>
        <begin position="41"/>
        <end position="71"/>
    </location>
</feature>
<proteinExistence type="predicted"/>
<evidence type="ECO:0000313" key="2">
    <source>
        <dbReference type="EMBL" id="AWX56909.1"/>
    </source>
</evidence>
<organism evidence="2 3">
    <name type="scientific">Brevibacillus brevis</name>
    <name type="common">Bacillus brevis</name>
    <dbReference type="NCBI Taxonomy" id="1393"/>
    <lineage>
        <taxon>Bacteria</taxon>
        <taxon>Bacillati</taxon>
        <taxon>Bacillota</taxon>
        <taxon>Bacilli</taxon>
        <taxon>Bacillales</taxon>
        <taxon>Paenibacillaceae</taxon>
        <taxon>Brevibacillus</taxon>
    </lineage>
</organism>
<dbReference type="RefSeq" id="WP_048033526.1">
    <property type="nucleotide sequence ID" value="NZ_CP030117.1"/>
</dbReference>
<dbReference type="EMBL" id="CP030117">
    <property type="protein sequence ID" value="AWX56909.1"/>
    <property type="molecule type" value="Genomic_DNA"/>
</dbReference>
<feature type="transmembrane region" description="Helical" evidence="1">
    <location>
        <begin position="83"/>
        <end position="101"/>
    </location>
</feature>
<gene>
    <name evidence="2" type="ORF">AB432_018470</name>
</gene>
<name>A0A2Z4MKH7_BREBE</name>
<sequence>MHKNWFSIGGLLIGLSGSLMSLIVCYDYILGESFKGLDFLLFLLIMLPAIFALVTSFVAAPIILVPFIWSLPFSTYLCIASDVKWFAISCVTYLISAFLKFQGTKNRIHLSN</sequence>
<feature type="transmembrane region" description="Helical" evidence="1">
    <location>
        <begin position="6"/>
        <end position="29"/>
    </location>
</feature>
<evidence type="ECO:0000256" key="1">
    <source>
        <dbReference type="SAM" id="Phobius"/>
    </source>
</evidence>
<protein>
    <submittedName>
        <fullName evidence="2">Uncharacterized protein</fullName>
    </submittedName>
</protein>
<keyword evidence="1" id="KW-0472">Membrane</keyword>
<dbReference type="AlphaFoldDB" id="A0A2Z4MKH7"/>
<reference evidence="2 3" key="1">
    <citation type="journal article" date="2015" name="Genome Announc.">
        <title>Draft Genome Sequence of Brevibacillus brevis DZQ7, a Plant Growth-Promoting Rhizobacterium with Broad-Spectrum Antimicrobial Activity.</title>
        <authorList>
            <person name="Hou Q."/>
            <person name="Wang C."/>
            <person name="Hou X."/>
            <person name="Xia Z."/>
            <person name="Ye J."/>
            <person name="Liu K."/>
            <person name="Liu H."/>
            <person name="Wang J."/>
            <person name="Guo H."/>
            <person name="Yu X."/>
            <person name="Yang Y."/>
            <person name="Du B."/>
            <person name="Ding Y."/>
        </authorList>
    </citation>
    <scope>NUCLEOTIDE SEQUENCE [LARGE SCALE GENOMIC DNA]</scope>
    <source>
        <strain evidence="2 3">DZQ7</strain>
    </source>
</reference>
<keyword evidence="1" id="KW-0812">Transmembrane</keyword>